<protein>
    <submittedName>
        <fullName evidence="1">Uncharacterized protein</fullName>
    </submittedName>
</protein>
<organism evidence="1 2">
    <name type="scientific">Chryseobacterium joostei</name>
    <dbReference type="NCBI Taxonomy" id="112234"/>
    <lineage>
        <taxon>Bacteria</taxon>
        <taxon>Pseudomonadati</taxon>
        <taxon>Bacteroidota</taxon>
        <taxon>Flavobacteriia</taxon>
        <taxon>Flavobacteriales</taxon>
        <taxon>Weeksellaceae</taxon>
        <taxon>Chryseobacterium group</taxon>
        <taxon>Chryseobacterium</taxon>
    </lineage>
</organism>
<keyword evidence="2" id="KW-1185">Reference proteome</keyword>
<dbReference type="EMBL" id="CP033926">
    <property type="protein sequence ID" value="AZA98502.1"/>
    <property type="molecule type" value="Genomic_DNA"/>
</dbReference>
<gene>
    <name evidence="1" type="ORF">EG359_02280</name>
</gene>
<evidence type="ECO:0000313" key="1">
    <source>
        <dbReference type="EMBL" id="AZA98502.1"/>
    </source>
</evidence>
<reference evidence="1 2" key="1">
    <citation type="submission" date="2018-11" db="EMBL/GenBank/DDBJ databases">
        <title>Proposal to divide the Flavobacteriaceae and reorganize its genera based on Amino Acid Identity values calculated from whole genome sequences.</title>
        <authorList>
            <person name="Nicholson A.C."/>
            <person name="Gulvik C.A."/>
            <person name="Whitney A.M."/>
            <person name="Humrighouse B.W."/>
            <person name="Bell M."/>
            <person name="Holmes B."/>
            <person name="Steigerwalt A.G."/>
            <person name="Villarma A."/>
            <person name="Sheth M."/>
            <person name="Batra D."/>
            <person name="Pryor J."/>
            <person name="Bernardet J.-F."/>
            <person name="Hugo C."/>
            <person name="Kampfer P."/>
            <person name="Newman J."/>
            <person name="McQuiston J.R."/>
        </authorList>
    </citation>
    <scope>NUCLEOTIDE SEQUENCE [LARGE SCALE GENOMIC DNA]</scope>
    <source>
        <strain evidence="1 2">DSM 16927</strain>
    </source>
</reference>
<dbReference type="Proteomes" id="UP000279541">
    <property type="component" value="Chromosome"/>
</dbReference>
<proteinExistence type="predicted"/>
<evidence type="ECO:0000313" key="2">
    <source>
        <dbReference type="Proteomes" id="UP000279541"/>
    </source>
</evidence>
<sequence>MKICASIAPTIAKPRNVACYAMIDTLKMEQTDDIDILLTLNPHGWSTCFLVDKGKAYEFTITHVFSDPYFDLIQVLTSLINGQKFATLFWYGEPGGHRFEFTTQHDIILVSVDEFGETFDEEPKLCQLMFLFEIKLKQLITIFYLQLQKTRILLLDKNFAENRERDFPFQEFHKFERLVKQFLDL</sequence>
<accession>A0ABM7BIC7</accession>
<name>A0ABM7BIC7_9FLAO</name>